<accession>A0ABP8Y675</accession>
<feature type="transmembrane region" description="Helical" evidence="1">
    <location>
        <begin position="259"/>
        <end position="278"/>
    </location>
</feature>
<dbReference type="RefSeq" id="WP_345524134.1">
    <property type="nucleotide sequence ID" value="NZ_BAABKM010000005.1"/>
</dbReference>
<proteinExistence type="predicted"/>
<organism evidence="2 3">
    <name type="scientific">Nocardioides conyzicola</name>
    <dbReference type="NCBI Taxonomy" id="1651781"/>
    <lineage>
        <taxon>Bacteria</taxon>
        <taxon>Bacillati</taxon>
        <taxon>Actinomycetota</taxon>
        <taxon>Actinomycetes</taxon>
        <taxon>Propionibacteriales</taxon>
        <taxon>Nocardioidaceae</taxon>
        <taxon>Nocardioides</taxon>
    </lineage>
</organism>
<name>A0ABP8Y675_9ACTN</name>
<dbReference type="Proteomes" id="UP001499974">
    <property type="component" value="Unassembled WGS sequence"/>
</dbReference>
<reference evidence="3" key="1">
    <citation type="journal article" date="2019" name="Int. J. Syst. Evol. Microbiol.">
        <title>The Global Catalogue of Microorganisms (GCM) 10K type strain sequencing project: providing services to taxonomists for standard genome sequencing and annotation.</title>
        <authorList>
            <consortium name="The Broad Institute Genomics Platform"/>
            <consortium name="The Broad Institute Genome Sequencing Center for Infectious Disease"/>
            <person name="Wu L."/>
            <person name="Ma J."/>
        </authorList>
    </citation>
    <scope>NUCLEOTIDE SEQUENCE [LARGE SCALE GENOMIC DNA]</scope>
    <source>
        <strain evidence="3">JCM 18531</strain>
    </source>
</reference>
<keyword evidence="1" id="KW-0472">Membrane</keyword>
<protein>
    <submittedName>
        <fullName evidence="2">DUF3068 domain-containing protein</fullName>
    </submittedName>
</protein>
<dbReference type="InterPro" id="IPR021424">
    <property type="entry name" value="PorA"/>
</dbReference>
<dbReference type="EMBL" id="BAABKM010000005">
    <property type="protein sequence ID" value="GAA4720814.1"/>
    <property type="molecule type" value="Genomic_DNA"/>
</dbReference>
<dbReference type="Pfam" id="PF11271">
    <property type="entry name" value="PorA"/>
    <property type="match status" value="1"/>
</dbReference>
<evidence type="ECO:0000313" key="2">
    <source>
        <dbReference type="EMBL" id="GAA4720814.1"/>
    </source>
</evidence>
<keyword evidence="3" id="KW-1185">Reference proteome</keyword>
<comment type="caution">
    <text evidence="2">The sequence shown here is derived from an EMBL/GenBank/DDBJ whole genome shotgun (WGS) entry which is preliminary data.</text>
</comment>
<evidence type="ECO:0000313" key="3">
    <source>
        <dbReference type="Proteomes" id="UP001499974"/>
    </source>
</evidence>
<evidence type="ECO:0000256" key="1">
    <source>
        <dbReference type="SAM" id="Phobius"/>
    </source>
</evidence>
<gene>
    <name evidence="2" type="ORF">GCM10023349_46280</name>
</gene>
<keyword evidence="1" id="KW-1133">Transmembrane helix</keyword>
<keyword evidence="1" id="KW-0812">Transmembrane</keyword>
<sequence length="300" mass="32133">MGIVLAFAAAFVIAVSVLGQVYLKDRLLETPLDASVQRTLEGDAVVAGETETVRVTRSSSVDPARSDGSIASWRRSTCTVITSGATPDCLSSSESDGRLLRATLDDVATDRRTGAAVNDPANLPPDALPHEGQVERWPADAQKKSYLYWYEPAATGIETTFDRTDRVDGLLCYVYVADLDSLRTSAPDGQFAGYLGGTVELWVEPLTGTIVRERDDLSPTAGKVSRLTVESTADNVKTLTGEAADLRDRVRLLTHTLPLVGYAVGLVLLAAAFALLLLGRREDARGKHSAPRPSLPADHV</sequence>